<keyword evidence="1" id="KW-1133">Transmembrane helix</keyword>
<dbReference type="EMBL" id="BMRE01000002">
    <property type="protein sequence ID" value="GGU22133.1"/>
    <property type="molecule type" value="Genomic_DNA"/>
</dbReference>
<keyword evidence="1" id="KW-0812">Transmembrane</keyword>
<reference evidence="3" key="1">
    <citation type="journal article" date="2019" name="Int. J. Syst. Evol. Microbiol.">
        <title>The Global Catalogue of Microorganisms (GCM) 10K type strain sequencing project: providing services to taxonomists for standard genome sequencing and annotation.</title>
        <authorList>
            <consortium name="The Broad Institute Genomics Platform"/>
            <consortium name="The Broad Institute Genome Sequencing Center for Infectious Disease"/>
            <person name="Wu L."/>
            <person name="Ma J."/>
        </authorList>
    </citation>
    <scope>NUCLEOTIDE SEQUENCE [LARGE SCALE GENOMIC DNA]</scope>
    <source>
        <strain evidence="3">JCM 3296</strain>
    </source>
</reference>
<name>A0ABQ2UCL4_9PSEU</name>
<evidence type="ECO:0000256" key="1">
    <source>
        <dbReference type="SAM" id="Phobius"/>
    </source>
</evidence>
<proteinExistence type="predicted"/>
<gene>
    <name evidence="2" type="ORF">GCM10010178_13060</name>
</gene>
<dbReference type="Proteomes" id="UP000649573">
    <property type="component" value="Unassembled WGS sequence"/>
</dbReference>
<accession>A0ABQ2UCL4</accession>
<keyword evidence="3" id="KW-1185">Reference proteome</keyword>
<evidence type="ECO:0000313" key="3">
    <source>
        <dbReference type="Proteomes" id="UP000649573"/>
    </source>
</evidence>
<feature type="transmembrane region" description="Helical" evidence="1">
    <location>
        <begin position="90"/>
        <end position="109"/>
    </location>
</feature>
<keyword evidence="1" id="KW-0472">Membrane</keyword>
<evidence type="ECO:0000313" key="2">
    <source>
        <dbReference type="EMBL" id="GGU22133.1"/>
    </source>
</evidence>
<dbReference type="RefSeq" id="WP_189252611.1">
    <property type="nucleotide sequence ID" value="NZ_BMRE01000002.1"/>
</dbReference>
<protein>
    <submittedName>
        <fullName evidence="2">Uncharacterized protein</fullName>
    </submittedName>
</protein>
<organism evidence="2 3">
    <name type="scientific">Lentzea flava</name>
    <dbReference type="NCBI Taxonomy" id="103732"/>
    <lineage>
        <taxon>Bacteria</taxon>
        <taxon>Bacillati</taxon>
        <taxon>Actinomycetota</taxon>
        <taxon>Actinomycetes</taxon>
        <taxon>Pseudonocardiales</taxon>
        <taxon>Pseudonocardiaceae</taxon>
        <taxon>Lentzea</taxon>
    </lineage>
</organism>
<sequence>MLKTHRENGAMIAEMISDAEGFVHLDQIPPGDHWAFVEGPWKFPYEDGNYVDASAGRPARCFSFVVPELSSPGGDVSSGGTRGALAKTGASVLGLAGLAVLLIAFDLGARAAGRNKETTPRVTP</sequence>
<comment type="caution">
    <text evidence="2">The sequence shown here is derived from an EMBL/GenBank/DDBJ whole genome shotgun (WGS) entry which is preliminary data.</text>
</comment>